<proteinExistence type="predicted"/>
<evidence type="ECO:0000313" key="2">
    <source>
        <dbReference type="Proteomes" id="UP000515570"/>
    </source>
</evidence>
<reference evidence="1 2" key="1">
    <citation type="submission" date="2020-07" db="EMBL/GenBank/DDBJ databases">
        <title>non toxigenic Corynebacterium sp. nov from a clinical source.</title>
        <authorList>
            <person name="Bernier A.-M."/>
            <person name="Bernard K."/>
        </authorList>
    </citation>
    <scope>NUCLEOTIDE SEQUENCE [LARGE SCALE GENOMIC DNA]</scope>
    <source>
        <strain evidence="2">NML 93-0612</strain>
    </source>
</reference>
<evidence type="ECO:0000313" key="1">
    <source>
        <dbReference type="EMBL" id="QMV84692.1"/>
    </source>
</evidence>
<dbReference type="EMBL" id="CP059833">
    <property type="protein sequence ID" value="QMV84692.1"/>
    <property type="molecule type" value="Genomic_DNA"/>
</dbReference>
<gene>
    <name evidence="1" type="ORF">HW450_10115</name>
</gene>
<dbReference type="RefSeq" id="WP_182385499.1">
    <property type="nucleotide sequence ID" value="NZ_CP059833.1"/>
</dbReference>
<dbReference type="AlphaFoldDB" id="A0A7G5FDK1"/>
<sequence length="56" mass="6312">MTDEALFDTDFDGYADLKGFETDNDQFYDDYKEVTSDLAPTIDIDMDAQPDAGDYA</sequence>
<name>A0A7G5FDK1_9CORY</name>
<protein>
    <submittedName>
        <fullName evidence="1">Uncharacterized protein</fullName>
    </submittedName>
</protein>
<organism evidence="1 2">
    <name type="scientific">Corynebacterium hindlerae</name>
    <dbReference type="NCBI Taxonomy" id="699041"/>
    <lineage>
        <taxon>Bacteria</taxon>
        <taxon>Bacillati</taxon>
        <taxon>Actinomycetota</taxon>
        <taxon>Actinomycetes</taxon>
        <taxon>Mycobacteriales</taxon>
        <taxon>Corynebacteriaceae</taxon>
        <taxon>Corynebacterium</taxon>
    </lineage>
</organism>
<dbReference type="Proteomes" id="UP000515570">
    <property type="component" value="Chromosome"/>
</dbReference>
<accession>A0A7G5FDK1</accession>
<keyword evidence="2" id="KW-1185">Reference proteome</keyword>